<proteinExistence type="predicted"/>
<gene>
    <name evidence="1" type="ORF">IEQ34_011267</name>
</gene>
<dbReference type="InterPro" id="IPR052796">
    <property type="entry name" value="Nod_factor_sulfotransferase"/>
</dbReference>
<organism evidence="1 2">
    <name type="scientific">Dendrobium chrysotoxum</name>
    <name type="common">Orchid</name>
    <dbReference type="NCBI Taxonomy" id="161865"/>
    <lineage>
        <taxon>Eukaryota</taxon>
        <taxon>Viridiplantae</taxon>
        <taxon>Streptophyta</taxon>
        <taxon>Embryophyta</taxon>
        <taxon>Tracheophyta</taxon>
        <taxon>Spermatophyta</taxon>
        <taxon>Magnoliopsida</taxon>
        <taxon>Liliopsida</taxon>
        <taxon>Asparagales</taxon>
        <taxon>Orchidaceae</taxon>
        <taxon>Epidendroideae</taxon>
        <taxon>Malaxideae</taxon>
        <taxon>Dendrobiinae</taxon>
        <taxon>Dendrobium</taxon>
    </lineage>
</organism>
<reference evidence="1 2" key="1">
    <citation type="journal article" date="2021" name="Hortic Res">
        <title>Chromosome-scale assembly of the Dendrobium chrysotoxum genome enhances the understanding of orchid evolution.</title>
        <authorList>
            <person name="Zhang Y."/>
            <person name="Zhang G.Q."/>
            <person name="Zhang D."/>
            <person name="Liu X.D."/>
            <person name="Xu X.Y."/>
            <person name="Sun W.H."/>
            <person name="Yu X."/>
            <person name="Zhu X."/>
            <person name="Wang Z.W."/>
            <person name="Zhao X."/>
            <person name="Zhong W.Y."/>
            <person name="Chen H."/>
            <person name="Yin W.L."/>
            <person name="Huang T."/>
            <person name="Niu S.C."/>
            <person name="Liu Z.J."/>
        </authorList>
    </citation>
    <scope>NUCLEOTIDE SEQUENCE [LARGE SCALE GENOMIC DNA]</scope>
    <source>
        <strain evidence="1">Lindl</strain>
    </source>
</reference>
<evidence type="ECO:0000313" key="1">
    <source>
        <dbReference type="EMBL" id="KAH0460604.1"/>
    </source>
</evidence>
<protein>
    <submittedName>
        <fullName evidence="1">Uncharacterized protein</fullName>
    </submittedName>
</protein>
<evidence type="ECO:0000313" key="2">
    <source>
        <dbReference type="Proteomes" id="UP000775213"/>
    </source>
</evidence>
<accession>A0AAV7GFQ4</accession>
<dbReference type="AlphaFoldDB" id="A0AAV7GFQ4"/>
<sequence>MTICWSHGENFYNLQIKTVLDKVYRLNRRKIKNSIAAVGFKWMLNQVMLLAYVSLESNLQSHIDLSCLEALKFLSAPQRILISGDLDKHTRPLSQQIENCRTVVKVIKRTKYRRFIARCQ</sequence>
<keyword evidence="2" id="KW-1185">Reference proteome</keyword>
<dbReference type="Proteomes" id="UP000775213">
    <property type="component" value="Unassembled WGS sequence"/>
</dbReference>
<name>A0AAV7GFQ4_DENCH</name>
<dbReference type="EMBL" id="JAGFBR010000010">
    <property type="protein sequence ID" value="KAH0460604.1"/>
    <property type="molecule type" value="Genomic_DNA"/>
</dbReference>
<comment type="caution">
    <text evidence="1">The sequence shown here is derived from an EMBL/GenBank/DDBJ whole genome shotgun (WGS) entry which is preliminary data.</text>
</comment>
<dbReference type="PANTHER" id="PTHR32175">
    <property type="entry name" value="PROTEIN, PUTATIVE, EXPRESSED-RELATED"/>
    <property type="match status" value="1"/>
</dbReference>
<dbReference type="PANTHER" id="PTHR32175:SF26">
    <property type="entry name" value="PROTEIN, PUTATIVE, EXPRESSED-RELATED"/>
    <property type="match status" value="1"/>
</dbReference>